<dbReference type="InterPro" id="IPR012878">
    <property type="entry name" value="Beta-AFase-like_GH127_cat"/>
</dbReference>
<proteinExistence type="predicted"/>
<dbReference type="InterPro" id="IPR049046">
    <property type="entry name" value="Beta-AFase-like_GH127_middle"/>
</dbReference>
<dbReference type="SUPFAM" id="SSF48208">
    <property type="entry name" value="Six-hairpin glycosidases"/>
    <property type="match status" value="1"/>
</dbReference>
<evidence type="ECO:0008006" key="6">
    <source>
        <dbReference type="Google" id="ProtNLM"/>
    </source>
</evidence>
<dbReference type="InterPro" id="IPR049049">
    <property type="entry name" value="Beta-AFase-like_GH127_C"/>
</dbReference>
<gene>
    <name evidence="4" type="ordered locus">Spirs_4192</name>
</gene>
<dbReference type="OrthoDB" id="9757939at2"/>
<keyword evidence="5" id="KW-1185">Reference proteome</keyword>
<feature type="domain" description="Non-reducing end beta-L-arabinofuranosidase-like GH127 middle" evidence="2">
    <location>
        <begin position="436"/>
        <end position="514"/>
    </location>
</feature>
<dbReference type="PANTHER" id="PTHR43465">
    <property type="entry name" value="DUF1680 DOMAIN PROTEIN (AFU_ORTHOLOGUE AFUA_1G08910)"/>
    <property type="match status" value="1"/>
</dbReference>
<feature type="domain" description="Non-reducing end beta-L-arabinofuranosidase-like GH127 catalytic" evidence="1">
    <location>
        <begin position="14"/>
        <end position="426"/>
    </location>
</feature>
<dbReference type="Pfam" id="PF20736">
    <property type="entry name" value="Glyco_hydro127M"/>
    <property type="match status" value="1"/>
</dbReference>
<dbReference type="eggNOG" id="COG3533">
    <property type="taxonomic scope" value="Bacteria"/>
</dbReference>
<evidence type="ECO:0000259" key="2">
    <source>
        <dbReference type="Pfam" id="PF20736"/>
    </source>
</evidence>
<dbReference type="EMBL" id="CP002116">
    <property type="protein sequence ID" value="ADK83268.1"/>
    <property type="molecule type" value="Genomic_DNA"/>
</dbReference>
<dbReference type="Pfam" id="PF20737">
    <property type="entry name" value="Glyco_hydro127C"/>
    <property type="match status" value="1"/>
</dbReference>
<evidence type="ECO:0000313" key="5">
    <source>
        <dbReference type="Proteomes" id="UP000002318"/>
    </source>
</evidence>
<dbReference type="GO" id="GO:0005975">
    <property type="term" value="P:carbohydrate metabolic process"/>
    <property type="evidence" value="ECO:0007669"/>
    <property type="project" value="InterPro"/>
</dbReference>
<sequence length="650" mass="73507">MSMQNRQTVSLDKIHITDEFWSRYLDLVQYEMLPYQWKAINDEIPEAPPSHSIENFRIAAHEKEGAYYGALFQDTDVYKWLEGVSYILAQRCDSFLEQQADKVVELIAQAQCDDGYLDTYVILHPEYERWSNLMEGHELYCAGHLIEAAVAYYCATGKHMILTVATRFADLICQTFGDGDGQIHGYPGHPEIELALVKLADVTGNGAYLRQAKYFLDRRGSGKNWFLAEEERPGFHHQFPEFADYDPRYSQSHLPVREQKTAEGHAVRAVYLYCGMVDVAERTQDETLLRAAGTIWDNIVGRRMYLTGSIGSSGVLERFTCDYDLPNERNYSESCASIGLLQLGIRLARLYKDASYIDVAELALYNTVLAGVALDGKSFFYVNPLEVVPETCMSHTSMAHVKPVRQKWFGVACCPPNIARTIASLGLFVYSLEDATVFLNFFVSNTADLPDGTHIEVKTDYPRENTIEVMMSEIKEIRTLAIRVPHFARNYRVILGSQEIPYAKTLHRGYCHIALDGVQTVSIRITFEAPPVFVRANSRVAADAGKVAIKRGPQVYCAEETDNGKPLSAVYVDTSHRPEEQRAENGVVTVHFSGYRRTGNSTALYSTDDSFIMEKTEFVAVPYYCWGNRTPGEMAVWLKELIRLPDEGKK</sequence>
<evidence type="ECO:0000259" key="3">
    <source>
        <dbReference type="Pfam" id="PF20737"/>
    </source>
</evidence>
<protein>
    <recommendedName>
        <fullName evidence="6">Glycoside hydrolase family 127 protein</fullName>
    </recommendedName>
</protein>
<evidence type="ECO:0000313" key="4">
    <source>
        <dbReference type="EMBL" id="ADK83268.1"/>
    </source>
</evidence>
<dbReference type="STRING" id="573413.Spirs_4192"/>
<dbReference type="PANTHER" id="PTHR43465:SF2">
    <property type="entry name" value="DUF1680 DOMAIN PROTEIN (AFU_ORTHOLOGUE AFUA_1G08910)"/>
    <property type="match status" value="1"/>
</dbReference>
<accession>E1R9U9</accession>
<dbReference type="KEGG" id="ssm:Spirs_4192"/>
<dbReference type="InterPro" id="IPR049174">
    <property type="entry name" value="Beta-AFase-like"/>
</dbReference>
<evidence type="ECO:0000259" key="1">
    <source>
        <dbReference type="Pfam" id="PF07944"/>
    </source>
</evidence>
<dbReference type="HOGENOM" id="CLU_013148_1_0_12"/>
<organism evidence="4 5">
    <name type="scientific">Sediminispirochaeta smaragdinae (strain DSM 11293 / JCM 15392 / SEBR 4228)</name>
    <name type="common">Spirochaeta smaragdinae</name>
    <dbReference type="NCBI Taxonomy" id="573413"/>
    <lineage>
        <taxon>Bacteria</taxon>
        <taxon>Pseudomonadati</taxon>
        <taxon>Spirochaetota</taxon>
        <taxon>Spirochaetia</taxon>
        <taxon>Spirochaetales</taxon>
        <taxon>Spirochaetaceae</taxon>
        <taxon>Sediminispirochaeta</taxon>
    </lineage>
</organism>
<dbReference type="Pfam" id="PF07944">
    <property type="entry name" value="Beta-AFase-like_GH127_cat"/>
    <property type="match status" value="1"/>
</dbReference>
<feature type="domain" description="Non-reducing end beta-L-arabinofuranosidase-like GH127 C-terminal" evidence="3">
    <location>
        <begin position="533"/>
        <end position="639"/>
    </location>
</feature>
<name>E1R9U9_SEDSS</name>
<reference evidence="4 5" key="1">
    <citation type="journal article" date="2010" name="Stand. Genomic Sci.">
        <title>Complete genome sequence of Spirochaeta smaragdinae type strain (SEBR 4228).</title>
        <authorList>
            <person name="Mavromatis K."/>
            <person name="Yasawong M."/>
            <person name="Chertkov O."/>
            <person name="Lapidus A."/>
            <person name="Lucas S."/>
            <person name="Nolan M."/>
            <person name="Del Rio T.G."/>
            <person name="Tice H."/>
            <person name="Cheng J.F."/>
            <person name="Pitluck S."/>
            <person name="Liolios K."/>
            <person name="Ivanova N."/>
            <person name="Tapia R."/>
            <person name="Han C."/>
            <person name="Bruce D."/>
            <person name="Goodwin L."/>
            <person name="Pati A."/>
            <person name="Chen A."/>
            <person name="Palaniappan K."/>
            <person name="Land M."/>
            <person name="Hauser L."/>
            <person name="Chang Y.J."/>
            <person name="Jeffries C.D."/>
            <person name="Detter J.C."/>
            <person name="Rohde M."/>
            <person name="Brambilla E."/>
            <person name="Spring S."/>
            <person name="Goker M."/>
            <person name="Sikorski J."/>
            <person name="Woyke T."/>
            <person name="Bristow J."/>
            <person name="Eisen J.A."/>
            <person name="Markowitz V."/>
            <person name="Hugenholtz P."/>
            <person name="Klenk H.P."/>
            <person name="Kyrpides N.C."/>
        </authorList>
    </citation>
    <scope>NUCLEOTIDE SEQUENCE [LARGE SCALE GENOMIC DNA]</scope>
    <source>
        <strain evidence="5">DSM 11293 / JCM 15392 / SEBR 4228</strain>
    </source>
</reference>
<dbReference type="Proteomes" id="UP000002318">
    <property type="component" value="Chromosome"/>
</dbReference>
<dbReference type="AlphaFoldDB" id="E1R9U9"/>
<dbReference type="InterPro" id="IPR008928">
    <property type="entry name" value="6-hairpin_glycosidase_sf"/>
</dbReference>